<dbReference type="Gene3D" id="1.10.10.60">
    <property type="entry name" value="Homeodomain-like"/>
    <property type="match status" value="1"/>
</dbReference>
<evidence type="ECO:0000256" key="1">
    <source>
        <dbReference type="SAM" id="MobiDB-lite"/>
    </source>
</evidence>
<comment type="caution">
    <text evidence="2">The sequence shown here is derived from an EMBL/GenBank/DDBJ whole genome shotgun (WGS) entry which is preliminary data.</text>
</comment>
<accession>A0A8J3VIE5</accession>
<feature type="region of interest" description="Disordered" evidence="1">
    <location>
        <begin position="68"/>
        <end position="111"/>
    </location>
</feature>
<dbReference type="Proteomes" id="UP000612899">
    <property type="component" value="Unassembled WGS sequence"/>
</dbReference>
<dbReference type="RefSeq" id="WP_203911298.1">
    <property type="nucleotide sequence ID" value="NZ_BONY01000037.1"/>
</dbReference>
<organism evidence="2 3">
    <name type="scientific">Rhizocola hellebori</name>
    <dbReference type="NCBI Taxonomy" id="1392758"/>
    <lineage>
        <taxon>Bacteria</taxon>
        <taxon>Bacillati</taxon>
        <taxon>Actinomycetota</taxon>
        <taxon>Actinomycetes</taxon>
        <taxon>Micromonosporales</taxon>
        <taxon>Micromonosporaceae</taxon>
        <taxon>Rhizocola</taxon>
    </lineage>
</organism>
<evidence type="ECO:0000313" key="3">
    <source>
        <dbReference type="Proteomes" id="UP000612899"/>
    </source>
</evidence>
<feature type="compositionally biased region" description="Basic and acidic residues" evidence="1">
    <location>
        <begin position="77"/>
        <end position="88"/>
    </location>
</feature>
<name>A0A8J3VIE5_9ACTN</name>
<gene>
    <name evidence="2" type="ORF">Rhe02_55770</name>
</gene>
<evidence type="ECO:0000313" key="2">
    <source>
        <dbReference type="EMBL" id="GIH07510.1"/>
    </source>
</evidence>
<sequence length="111" mass="12616">MNTAKTVFDILLKALSGMPDTLDRTHHLLQWREIVRRLLAIIDEQIDQHLDKLYAEGMTVREIEQATGVPSSTIQDARNRVERPDARTVKPTTRAKKAPRQREGLFDAVAA</sequence>
<proteinExistence type="predicted"/>
<reference evidence="2" key="1">
    <citation type="submission" date="2021-01" db="EMBL/GenBank/DDBJ databases">
        <title>Whole genome shotgun sequence of Rhizocola hellebori NBRC 109834.</title>
        <authorList>
            <person name="Komaki H."/>
            <person name="Tamura T."/>
        </authorList>
    </citation>
    <scope>NUCLEOTIDE SEQUENCE</scope>
    <source>
        <strain evidence="2">NBRC 109834</strain>
    </source>
</reference>
<dbReference type="AlphaFoldDB" id="A0A8J3VIE5"/>
<protein>
    <submittedName>
        <fullName evidence="2">Uncharacterized protein</fullName>
    </submittedName>
</protein>
<dbReference type="EMBL" id="BONY01000037">
    <property type="protein sequence ID" value="GIH07510.1"/>
    <property type="molecule type" value="Genomic_DNA"/>
</dbReference>
<keyword evidence="3" id="KW-1185">Reference proteome</keyword>